<dbReference type="KEGG" id="psco:LY89DRAFT_597549"/>
<name>A0A132BBK9_MOLSC</name>
<accession>A0A132BBK9</accession>
<dbReference type="OrthoDB" id="245563at2759"/>
<dbReference type="InParanoid" id="A0A132BBK9"/>
<dbReference type="GeneID" id="28819709"/>
<proteinExistence type="predicted"/>
<organism evidence="1 2">
    <name type="scientific">Mollisia scopiformis</name>
    <name type="common">Conifer needle endophyte fungus</name>
    <name type="synonym">Phialocephala scopiformis</name>
    <dbReference type="NCBI Taxonomy" id="149040"/>
    <lineage>
        <taxon>Eukaryota</taxon>
        <taxon>Fungi</taxon>
        <taxon>Dikarya</taxon>
        <taxon>Ascomycota</taxon>
        <taxon>Pezizomycotina</taxon>
        <taxon>Leotiomycetes</taxon>
        <taxon>Helotiales</taxon>
        <taxon>Mollisiaceae</taxon>
        <taxon>Mollisia</taxon>
    </lineage>
</organism>
<reference evidence="1 2" key="1">
    <citation type="submission" date="2015-10" db="EMBL/GenBank/DDBJ databases">
        <title>Full genome of DAOMC 229536 Phialocephala scopiformis, a fungal endophyte of spruce producing the potent anti-insectan compound rugulosin.</title>
        <authorList>
            <consortium name="DOE Joint Genome Institute"/>
            <person name="Walker A.K."/>
            <person name="Frasz S.L."/>
            <person name="Seifert K.A."/>
            <person name="Miller J.D."/>
            <person name="Mondo S.J."/>
            <person name="Labutti K."/>
            <person name="Lipzen A."/>
            <person name="Dockter R."/>
            <person name="Kennedy M."/>
            <person name="Grigoriev I.V."/>
            <person name="Spatafora J.W."/>
        </authorList>
    </citation>
    <scope>NUCLEOTIDE SEQUENCE [LARGE SCALE GENOMIC DNA]</scope>
    <source>
        <strain evidence="1 2">CBS 120377</strain>
    </source>
</reference>
<dbReference type="AlphaFoldDB" id="A0A132BBK9"/>
<sequence length="212" mass="23455">PQIFLLSLAYWEPYDEIYTSLIDQLSNHAEIKRAKSANSAITFLENENPRAVIVTDQDLHDNKNKHVFDKVVSWARGGGTVIVGLSFCGFTIPTEFKNFFSSFGLPWTRGDYHRTNFQFNPSLTLPPVMQSSLSAPYSMKVLHVDKARPEEKLYIPVDGARIQSSVFAADPVNDPTQAAVAGAKIGQGDLLYIGGVNGEEGSHEITMRFCGL</sequence>
<protein>
    <submittedName>
        <fullName evidence="1">Uncharacterized protein</fullName>
    </submittedName>
</protein>
<keyword evidence="2" id="KW-1185">Reference proteome</keyword>
<evidence type="ECO:0000313" key="1">
    <source>
        <dbReference type="EMBL" id="KUJ09771.1"/>
    </source>
</evidence>
<dbReference type="RefSeq" id="XP_018064126.1">
    <property type="nucleotide sequence ID" value="XM_018209983.1"/>
</dbReference>
<dbReference type="EMBL" id="KQ947431">
    <property type="protein sequence ID" value="KUJ09771.1"/>
    <property type="molecule type" value="Genomic_DNA"/>
</dbReference>
<evidence type="ECO:0000313" key="2">
    <source>
        <dbReference type="Proteomes" id="UP000070700"/>
    </source>
</evidence>
<gene>
    <name evidence="1" type="ORF">LY89DRAFT_597549</name>
</gene>
<dbReference type="Proteomes" id="UP000070700">
    <property type="component" value="Unassembled WGS sequence"/>
</dbReference>
<feature type="non-terminal residue" evidence="1">
    <location>
        <position position="1"/>
    </location>
</feature>
<dbReference type="STRING" id="149040.A0A132BBK9"/>